<evidence type="ECO:0008006" key="4">
    <source>
        <dbReference type="Google" id="ProtNLM"/>
    </source>
</evidence>
<keyword evidence="3" id="KW-1185">Reference proteome</keyword>
<evidence type="ECO:0000256" key="1">
    <source>
        <dbReference type="SAM" id="Phobius"/>
    </source>
</evidence>
<keyword evidence="1" id="KW-0812">Transmembrane</keyword>
<keyword evidence="1" id="KW-0472">Membrane</keyword>
<dbReference type="Proteomes" id="UP001172721">
    <property type="component" value="Unassembled WGS sequence"/>
</dbReference>
<dbReference type="EMBL" id="JAUHTR010000005">
    <property type="protein sequence ID" value="MDN4525158.1"/>
    <property type="molecule type" value="Genomic_DNA"/>
</dbReference>
<evidence type="ECO:0000313" key="2">
    <source>
        <dbReference type="EMBL" id="MDN4525158.1"/>
    </source>
</evidence>
<reference evidence="2" key="1">
    <citation type="submission" date="2023-07" db="EMBL/GenBank/DDBJ databases">
        <title>Fictibacillus sp. isolated from freshwater pond.</title>
        <authorList>
            <person name="Kirdat K."/>
            <person name="Bhat A."/>
            <person name="Mourya A."/>
            <person name="Yadav A."/>
        </authorList>
    </citation>
    <scope>NUCLEOTIDE SEQUENCE</scope>
    <source>
        <strain evidence="2">NE201</strain>
    </source>
</reference>
<feature type="transmembrane region" description="Helical" evidence="1">
    <location>
        <begin position="32"/>
        <end position="52"/>
    </location>
</feature>
<dbReference type="RefSeq" id="WP_301166197.1">
    <property type="nucleotide sequence ID" value="NZ_JAUHTR010000005.1"/>
</dbReference>
<proteinExistence type="predicted"/>
<organism evidence="2 3">
    <name type="scientific">Fictibacillus fluitans</name>
    <dbReference type="NCBI Taxonomy" id="3058422"/>
    <lineage>
        <taxon>Bacteria</taxon>
        <taxon>Bacillati</taxon>
        <taxon>Bacillota</taxon>
        <taxon>Bacilli</taxon>
        <taxon>Bacillales</taxon>
        <taxon>Fictibacillaceae</taxon>
        <taxon>Fictibacillus</taxon>
    </lineage>
</organism>
<gene>
    <name evidence="2" type="ORF">QYB97_11750</name>
</gene>
<name>A0ABT8HWQ5_9BACL</name>
<feature type="transmembrane region" description="Helical" evidence="1">
    <location>
        <begin position="7"/>
        <end position="26"/>
    </location>
</feature>
<accession>A0ABT8HWQ5</accession>
<keyword evidence="1" id="KW-1133">Transmembrane helix</keyword>
<feature type="transmembrane region" description="Helical" evidence="1">
    <location>
        <begin position="59"/>
        <end position="78"/>
    </location>
</feature>
<evidence type="ECO:0000313" key="3">
    <source>
        <dbReference type="Proteomes" id="UP001172721"/>
    </source>
</evidence>
<comment type="caution">
    <text evidence="2">The sequence shown here is derived from an EMBL/GenBank/DDBJ whole genome shotgun (WGS) entry which is preliminary data.</text>
</comment>
<protein>
    <recommendedName>
        <fullName evidence="4">DUF3953 domain-containing protein</fullName>
    </recommendedName>
</protein>
<sequence length="82" mass="9507">MSNTKNRLLLSGGLVVLFFILGYLLYPAGFAEFMFVLGGIGIFYIIDQLVSFRSKRQRNMIFIVFFLLFFGLTFYFSYMSGQ</sequence>